<comment type="caution">
    <text evidence="2">The sequence shown here is derived from an EMBL/GenBank/DDBJ whole genome shotgun (WGS) entry which is preliminary data.</text>
</comment>
<dbReference type="InterPro" id="IPR052698">
    <property type="entry name" value="MoCofactor_Util/Proc"/>
</dbReference>
<dbReference type="EMBL" id="JBHTCM010000004">
    <property type="protein sequence ID" value="MFC7331985.1"/>
    <property type="molecule type" value="Genomic_DNA"/>
</dbReference>
<dbReference type="Pfam" id="PF13478">
    <property type="entry name" value="XdhC_C"/>
    <property type="match status" value="1"/>
</dbReference>
<feature type="domain" description="XdhC Rossmann" evidence="1">
    <location>
        <begin position="82"/>
        <end position="223"/>
    </location>
</feature>
<keyword evidence="3" id="KW-1185">Reference proteome</keyword>
<gene>
    <name evidence="2" type="ORF">ACFQPS_02310</name>
</gene>
<dbReference type="PANTHER" id="PTHR30388:SF4">
    <property type="entry name" value="MOLYBDENUM COFACTOR INSERTION CHAPERONE PAOD"/>
    <property type="match status" value="1"/>
</dbReference>
<evidence type="ECO:0000313" key="2">
    <source>
        <dbReference type="EMBL" id="MFC7331985.1"/>
    </source>
</evidence>
<dbReference type="PANTHER" id="PTHR30388">
    <property type="entry name" value="ALDEHYDE OXIDOREDUCTASE MOLYBDENUM COFACTOR ASSEMBLY PROTEIN"/>
    <property type="match status" value="1"/>
</dbReference>
<dbReference type="Gene3D" id="3.40.50.720">
    <property type="entry name" value="NAD(P)-binding Rossmann-like Domain"/>
    <property type="match status" value="1"/>
</dbReference>
<dbReference type="Proteomes" id="UP001596456">
    <property type="component" value="Unassembled WGS sequence"/>
</dbReference>
<dbReference type="RefSeq" id="WP_377356106.1">
    <property type="nucleotide sequence ID" value="NZ_JBHTCM010000004.1"/>
</dbReference>
<sequence>MKRRIFDALRRATATKLPTALVTDLGTGMQTLVHPEHVEGDAGLEDELLEMVRQALREDRSGIIEFYEGRYFVQTVNPPLRLVLVGAVHIAQALAPMAVLAGYEVVVVDPRRAFATDARFPTVSLNGDWPDDALRALAPDRRTAVVTLTHDPKLDDPALIAALGSPAFYIGALGSRKTHAGRLARLREAGVAEDGLARIHGPVGLDIGALTPAEIAVAIMAQVTLALRGGPKARTDGA</sequence>
<organism evidence="2 3">
    <name type="scientific">Rhodocista pekingensis</name>
    <dbReference type="NCBI Taxonomy" id="201185"/>
    <lineage>
        <taxon>Bacteria</taxon>
        <taxon>Pseudomonadati</taxon>
        <taxon>Pseudomonadota</taxon>
        <taxon>Alphaproteobacteria</taxon>
        <taxon>Rhodospirillales</taxon>
        <taxon>Azospirillaceae</taxon>
        <taxon>Rhodocista</taxon>
    </lineage>
</organism>
<evidence type="ECO:0000259" key="1">
    <source>
        <dbReference type="Pfam" id="PF13478"/>
    </source>
</evidence>
<name>A0ABW2KRP0_9PROT</name>
<accession>A0ABW2KRP0</accession>
<dbReference type="InterPro" id="IPR027051">
    <property type="entry name" value="XdhC_Rossmann_dom"/>
</dbReference>
<protein>
    <submittedName>
        <fullName evidence="2">XdhC family protein</fullName>
    </submittedName>
</protein>
<evidence type="ECO:0000313" key="3">
    <source>
        <dbReference type="Proteomes" id="UP001596456"/>
    </source>
</evidence>
<reference evidence="3" key="1">
    <citation type="journal article" date="2019" name="Int. J. Syst. Evol. Microbiol.">
        <title>The Global Catalogue of Microorganisms (GCM) 10K type strain sequencing project: providing services to taxonomists for standard genome sequencing and annotation.</title>
        <authorList>
            <consortium name="The Broad Institute Genomics Platform"/>
            <consortium name="The Broad Institute Genome Sequencing Center for Infectious Disease"/>
            <person name="Wu L."/>
            <person name="Ma J."/>
        </authorList>
    </citation>
    <scope>NUCLEOTIDE SEQUENCE [LARGE SCALE GENOMIC DNA]</scope>
    <source>
        <strain evidence="3">CGMCC 1.16275</strain>
    </source>
</reference>
<proteinExistence type="predicted"/>